<evidence type="ECO:0000313" key="8">
    <source>
        <dbReference type="EMBL" id="ACV64496.1"/>
    </source>
</evidence>
<dbReference type="InterPro" id="IPR020846">
    <property type="entry name" value="MFS_dom"/>
</dbReference>
<dbReference type="RefSeq" id="WP_015759180.1">
    <property type="nucleotide sequence ID" value="NC_013216.1"/>
</dbReference>
<protein>
    <submittedName>
        <fullName evidence="8">Major facilitator superfamily MFS_1</fullName>
    </submittedName>
</protein>
<dbReference type="HOGENOM" id="CLU_001265_10_13_9"/>
<dbReference type="SUPFAM" id="SSF103473">
    <property type="entry name" value="MFS general substrate transporter"/>
    <property type="match status" value="1"/>
</dbReference>
<evidence type="ECO:0000256" key="2">
    <source>
        <dbReference type="ARBA" id="ARBA00022448"/>
    </source>
</evidence>
<feature type="transmembrane region" description="Helical" evidence="6">
    <location>
        <begin position="166"/>
        <end position="187"/>
    </location>
</feature>
<comment type="subcellular location">
    <subcellularLocation>
        <location evidence="1">Cell membrane</location>
        <topology evidence="1">Multi-pass membrane protein</topology>
    </subcellularLocation>
</comment>
<keyword evidence="2" id="KW-0813">Transport</keyword>
<dbReference type="Pfam" id="PF07690">
    <property type="entry name" value="MFS_1"/>
    <property type="match status" value="1"/>
</dbReference>
<evidence type="ECO:0000256" key="3">
    <source>
        <dbReference type="ARBA" id="ARBA00022692"/>
    </source>
</evidence>
<reference evidence="8 9" key="1">
    <citation type="journal article" date="2009" name="Stand. Genomic Sci.">
        <title>Complete genome sequence of Desulfotomaculum acetoxidans type strain (5575).</title>
        <authorList>
            <person name="Spring S."/>
            <person name="Lapidus A."/>
            <person name="Schroder M."/>
            <person name="Gleim D."/>
            <person name="Sims D."/>
            <person name="Meincke L."/>
            <person name="Glavina Del Rio T."/>
            <person name="Tice H."/>
            <person name="Copeland A."/>
            <person name="Cheng J.F."/>
            <person name="Lucas S."/>
            <person name="Chen F."/>
            <person name="Nolan M."/>
            <person name="Bruce D."/>
            <person name="Goodwin L."/>
            <person name="Pitluck S."/>
            <person name="Ivanova N."/>
            <person name="Mavromatis K."/>
            <person name="Mikhailova N."/>
            <person name="Pati A."/>
            <person name="Chen A."/>
            <person name="Palaniappan K."/>
            <person name="Land M."/>
            <person name="Hauser L."/>
            <person name="Chang Y.J."/>
            <person name="Jeffries C.D."/>
            <person name="Chain P."/>
            <person name="Saunders E."/>
            <person name="Brettin T."/>
            <person name="Detter J.C."/>
            <person name="Goker M."/>
            <person name="Bristow J."/>
            <person name="Eisen J.A."/>
            <person name="Markowitz V."/>
            <person name="Hugenholtz P."/>
            <person name="Kyrpides N.C."/>
            <person name="Klenk H.P."/>
            <person name="Han C."/>
        </authorList>
    </citation>
    <scope>NUCLEOTIDE SEQUENCE [LARGE SCALE GENOMIC DNA]</scope>
    <source>
        <strain evidence="9">ATCC 49208 / DSM 771 / VKM B-1644</strain>
    </source>
</reference>
<proteinExistence type="predicted"/>
<keyword evidence="4 6" id="KW-1133">Transmembrane helix</keyword>
<dbReference type="PROSITE" id="PS50850">
    <property type="entry name" value="MFS"/>
    <property type="match status" value="1"/>
</dbReference>
<feature type="transmembrane region" description="Helical" evidence="6">
    <location>
        <begin position="359"/>
        <end position="379"/>
    </location>
</feature>
<feature type="domain" description="Major facilitator superfamily (MFS) profile" evidence="7">
    <location>
        <begin position="11"/>
        <end position="384"/>
    </location>
</feature>
<dbReference type="GO" id="GO:0022857">
    <property type="term" value="F:transmembrane transporter activity"/>
    <property type="evidence" value="ECO:0007669"/>
    <property type="project" value="InterPro"/>
</dbReference>
<feature type="transmembrane region" description="Helical" evidence="6">
    <location>
        <begin position="78"/>
        <end position="105"/>
    </location>
</feature>
<dbReference type="PANTHER" id="PTHR23531:SF2">
    <property type="entry name" value="PERMEASE"/>
    <property type="match status" value="1"/>
</dbReference>
<name>C8VXA0_DESAS</name>
<evidence type="ECO:0000313" key="9">
    <source>
        <dbReference type="Proteomes" id="UP000002217"/>
    </source>
</evidence>
<evidence type="ECO:0000256" key="4">
    <source>
        <dbReference type="ARBA" id="ARBA00022989"/>
    </source>
</evidence>
<feature type="transmembrane region" description="Helical" evidence="6">
    <location>
        <begin position="140"/>
        <end position="160"/>
    </location>
</feature>
<dbReference type="InterPro" id="IPR052714">
    <property type="entry name" value="MFS_Exporter"/>
</dbReference>
<dbReference type="KEGG" id="dae:Dtox_3789"/>
<evidence type="ECO:0000256" key="1">
    <source>
        <dbReference type="ARBA" id="ARBA00004651"/>
    </source>
</evidence>
<dbReference type="CDD" id="cd17489">
    <property type="entry name" value="MFS_YfcJ_like"/>
    <property type="match status" value="1"/>
</dbReference>
<dbReference type="PANTHER" id="PTHR23531">
    <property type="entry name" value="QUINOLENE RESISTANCE PROTEIN NORA"/>
    <property type="match status" value="1"/>
</dbReference>
<gene>
    <name evidence="8" type="ordered locus">Dtox_3789</name>
</gene>
<feature type="transmembrane region" description="Helical" evidence="6">
    <location>
        <begin position="296"/>
        <end position="320"/>
    </location>
</feature>
<dbReference type="InterPro" id="IPR036259">
    <property type="entry name" value="MFS_trans_sf"/>
</dbReference>
<dbReference type="Gene3D" id="1.20.1250.20">
    <property type="entry name" value="MFS general substrate transporter like domains"/>
    <property type="match status" value="1"/>
</dbReference>
<evidence type="ECO:0000256" key="6">
    <source>
        <dbReference type="SAM" id="Phobius"/>
    </source>
</evidence>
<feature type="transmembrane region" description="Helical" evidence="6">
    <location>
        <begin position="208"/>
        <end position="230"/>
    </location>
</feature>
<dbReference type="InterPro" id="IPR011701">
    <property type="entry name" value="MFS"/>
</dbReference>
<feature type="transmembrane region" description="Helical" evidence="6">
    <location>
        <begin position="12"/>
        <end position="36"/>
    </location>
</feature>
<dbReference type="Proteomes" id="UP000002217">
    <property type="component" value="Chromosome"/>
</dbReference>
<keyword evidence="5 6" id="KW-0472">Membrane</keyword>
<dbReference type="eggNOG" id="COG2814">
    <property type="taxonomic scope" value="Bacteria"/>
</dbReference>
<dbReference type="EMBL" id="CP001720">
    <property type="protein sequence ID" value="ACV64496.1"/>
    <property type="molecule type" value="Genomic_DNA"/>
</dbReference>
<feature type="transmembrane region" description="Helical" evidence="6">
    <location>
        <begin position="242"/>
        <end position="260"/>
    </location>
</feature>
<keyword evidence="3 6" id="KW-0812">Transmembrane</keyword>
<dbReference type="AlphaFoldDB" id="C8VXA0"/>
<feature type="transmembrane region" description="Helical" evidence="6">
    <location>
        <begin position="332"/>
        <end position="353"/>
    </location>
</feature>
<evidence type="ECO:0000259" key="7">
    <source>
        <dbReference type="PROSITE" id="PS50850"/>
    </source>
</evidence>
<feature type="transmembrane region" description="Helical" evidence="6">
    <location>
        <begin position="48"/>
        <end position="66"/>
    </location>
</feature>
<dbReference type="GO" id="GO:0005886">
    <property type="term" value="C:plasma membrane"/>
    <property type="evidence" value="ECO:0007669"/>
    <property type="project" value="UniProtKB-SubCell"/>
</dbReference>
<keyword evidence="9" id="KW-1185">Reference proteome</keyword>
<organism evidence="8 9">
    <name type="scientific">Desulfofarcimen acetoxidans (strain ATCC 49208 / DSM 771 / KCTC 5769 / VKM B-1644 / 5575)</name>
    <name type="common">Desulfotomaculum acetoxidans</name>
    <dbReference type="NCBI Taxonomy" id="485916"/>
    <lineage>
        <taxon>Bacteria</taxon>
        <taxon>Bacillati</taxon>
        <taxon>Bacillota</taxon>
        <taxon>Clostridia</taxon>
        <taxon>Eubacteriales</taxon>
        <taxon>Peptococcaceae</taxon>
        <taxon>Desulfofarcimen</taxon>
    </lineage>
</organism>
<dbReference type="STRING" id="485916.Dtox_3789"/>
<feature type="transmembrane region" description="Helical" evidence="6">
    <location>
        <begin position="272"/>
        <end position="290"/>
    </location>
</feature>
<sequence length="396" mass="43184">MEQKESLWTKDFILICLANMIMFISFYLLLPTLPVFVIDVLKGDKSKVGYIIGILSLTAVLVRPVSGYMLDTLSRKKVLLVALLAFILSMAAYNFVTGLTLLLVLRALHGFSWGFTTTGAGTIAADVVPPTRRGEGMGYFGLSNTFSMAIGPSLGLFIINKAGFTSLFNACVLTALLGLLFVLPISYKEQITSKDKSIMSLNSFFEAKVFSLSAMIFFIAVVYGGIVSFITIYGKDLGIKNAGTFFLVYALTLLLVRPIAGKTFDKNGPLKIMALGFISISMAFVLLFIAKGNTLFLLSAVSMGIGFGIVHPTAMAMAINRVKPYRRGAANATIMSAFDLGIGLGSIFLGILSDQTGMSYMYLTCSLIILIPLVMFYLIDAREFIKKRETKHHSHK</sequence>
<accession>C8VXA0</accession>
<evidence type="ECO:0000256" key="5">
    <source>
        <dbReference type="ARBA" id="ARBA00023136"/>
    </source>
</evidence>
<feature type="transmembrane region" description="Helical" evidence="6">
    <location>
        <begin position="111"/>
        <end position="128"/>
    </location>
</feature>